<dbReference type="GO" id="GO:0008289">
    <property type="term" value="F:lipid binding"/>
    <property type="evidence" value="ECO:0007669"/>
    <property type="project" value="EnsemblFungi"/>
</dbReference>
<dbReference type="GO" id="GO:1990825">
    <property type="term" value="F:sequence-specific mRNA binding"/>
    <property type="evidence" value="ECO:0007669"/>
    <property type="project" value="EnsemblFungi"/>
</dbReference>
<evidence type="ECO:0000256" key="6">
    <source>
        <dbReference type="ARBA" id="ARBA00022816"/>
    </source>
</evidence>
<evidence type="ECO:0000313" key="10">
    <source>
        <dbReference type="EMBL" id="SCU94619.1"/>
    </source>
</evidence>
<evidence type="ECO:0000259" key="9">
    <source>
        <dbReference type="Pfam" id="PF11435"/>
    </source>
</evidence>
<evidence type="ECO:0000256" key="5">
    <source>
        <dbReference type="ARBA" id="ARBA00022490"/>
    </source>
</evidence>
<dbReference type="STRING" id="1266660.A0A1G4JUN6"/>
<evidence type="ECO:0000256" key="4">
    <source>
        <dbReference type="ARBA" id="ARBA00022448"/>
    </source>
</evidence>
<reference evidence="11" key="1">
    <citation type="submission" date="2016-03" db="EMBL/GenBank/DDBJ databases">
        <authorList>
            <person name="Devillers H."/>
        </authorList>
    </citation>
    <scope>NUCLEOTIDE SEQUENCE [LARGE SCALE GENOMIC DNA]</scope>
</reference>
<dbReference type="GO" id="GO:0005634">
    <property type="term" value="C:nucleus"/>
    <property type="evidence" value="ECO:0007669"/>
    <property type="project" value="UniProtKB-SubCell"/>
</dbReference>
<comment type="subcellular location">
    <subcellularLocation>
        <location evidence="2">Cytoplasm</location>
    </subcellularLocation>
    <subcellularLocation>
        <location evidence="1">Nucleus</location>
    </subcellularLocation>
</comment>
<evidence type="ECO:0000256" key="2">
    <source>
        <dbReference type="ARBA" id="ARBA00004496"/>
    </source>
</evidence>
<dbReference type="GO" id="GO:0008298">
    <property type="term" value="P:intracellular mRNA localization"/>
    <property type="evidence" value="ECO:0007669"/>
    <property type="project" value="EnsemblFungi"/>
</dbReference>
<dbReference type="GO" id="GO:0007533">
    <property type="term" value="P:mating type switching"/>
    <property type="evidence" value="ECO:0007669"/>
    <property type="project" value="EnsemblFungi"/>
</dbReference>
<dbReference type="AlphaFoldDB" id="A0A1G4JUN6"/>
<dbReference type="GO" id="GO:0005737">
    <property type="term" value="C:cytoplasm"/>
    <property type="evidence" value="ECO:0007669"/>
    <property type="project" value="UniProtKB-SubCell"/>
</dbReference>
<evidence type="ECO:0000313" key="11">
    <source>
        <dbReference type="Proteomes" id="UP000190274"/>
    </source>
</evidence>
<name>A0A1G4JUN6_9SACH</name>
<sequence>MDKRELPSGISTLKCLEDATGAFSGYLLSYIETLNKYISHQRRVSTLRFERATLIKYVKKLRFFNEQLTRMKLVESVRWKEEPLTSVVSLIASFFIRCLEVIDLLNYYLTQALKNETISKTLNYDLVVSLECVAAVELTYRHFVKFTQWMLESLDLQDPTLTVEVLQFARKCAQEDGLDVEETEDILLQEVGIVGNAKEYEDLLVEWCKVLLDQKSALSEAFEMELIRWAEVFEARK</sequence>
<dbReference type="GO" id="GO:0051028">
    <property type="term" value="P:mRNA transport"/>
    <property type="evidence" value="ECO:0007669"/>
    <property type="project" value="UniProtKB-KW"/>
</dbReference>
<keyword evidence="7" id="KW-0694">RNA-binding</keyword>
<protein>
    <submittedName>
        <fullName evidence="10">LADA_0G09758g1_1</fullName>
    </submittedName>
</protein>
<organism evidence="10 11">
    <name type="scientific">Lachancea dasiensis</name>
    <dbReference type="NCBI Taxonomy" id="1072105"/>
    <lineage>
        <taxon>Eukaryota</taxon>
        <taxon>Fungi</taxon>
        <taxon>Dikarya</taxon>
        <taxon>Ascomycota</taxon>
        <taxon>Saccharomycotina</taxon>
        <taxon>Saccharomycetes</taxon>
        <taxon>Saccharomycetales</taxon>
        <taxon>Saccharomycetaceae</taxon>
        <taxon>Lachancea</taxon>
    </lineage>
</organism>
<dbReference type="SUPFAM" id="SSF116942">
    <property type="entry name" value="RNA-binding protein She2p"/>
    <property type="match status" value="1"/>
</dbReference>
<accession>A0A1G4JUN6</accession>
<dbReference type="InterPro" id="IPR024261">
    <property type="entry name" value="RNA-bd_She2"/>
</dbReference>
<evidence type="ECO:0000256" key="3">
    <source>
        <dbReference type="ARBA" id="ARBA00005611"/>
    </source>
</evidence>
<dbReference type="InterPro" id="IPR036827">
    <property type="entry name" value="She2_dom_sf"/>
</dbReference>
<comment type="similarity">
    <text evidence="3">Belongs to the SHE2 family.</text>
</comment>
<gene>
    <name evidence="10" type="ORF">LADA_0G09758G</name>
</gene>
<dbReference type="OrthoDB" id="4041888at2759"/>
<dbReference type="Pfam" id="PF11435">
    <property type="entry name" value="She2p"/>
    <property type="match status" value="1"/>
</dbReference>
<keyword evidence="6" id="KW-0509">mRNA transport</keyword>
<dbReference type="Gene3D" id="1.20.200.20">
    <property type="entry name" value="She2 domain"/>
    <property type="match status" value="1"/>
</dbReference>
<evidence type="ECO:0000256" key="7">
    <source>
        <dbReference type="ARBA" id="ARBA00022884"/>
    </source>
</evidence>
<dbReference type="EMBL" id="LT598457">
    <property type="protein sequence ID" value="SCU94619.1"/>
    <property type="molecule type" value="Genomic_DNA"/>
</dbReference>
<keyword evidence="11" id="KW-1185">Reference proteome</keyword>
<keyword evidence="4" id="KW-0813">Transport</keyword>
<dbReference type="Proteomes" id="UP000190274">
    <property type="component" value="Chromosome G"/>
</dbReference>
<keyword evidence="5" id="KW-0963">Cytoplasm</keyword>
<proteinExistence type="inferred from homology"/>
<evidence type="ECO:0000256" key="1">
    <source>
        <dbReference type="ARBA" id="ARBA00004123"/>
    </source>
</evidence>
<dbReference type="GO" id="GO:0005934">
    <property type="term" value="C:cellular bud tip"/>
    <property type="evidence" value="ECO:0007669"/>
    <property type="project" value="EnsemblFungi"/>
</dbReference>
<evidence type="ECO:0000256" key="8">
    <source>
        <dbReference type="ARBA" id="ARBA00023242"/>
    </source>
</evidence>
<feature type="domain" description="RNA binding protein She2" evidence="9">
    <location>
        <begin position="18"/>
        <end position="213"/>
    </location>
</feature>
<keyword evidence="8" id="KW-0539">Nucleus</keyword>